<dbReference type="SUPFAM" id="SSF53474">
    <property type="entry name" value="alpha/beta-Hydrolases"/>
    <property type="match status" value="1"/>
</dbReference>
<dbReference type="Gene3D" id="3.40.50.1820">
    <property type="entry name" value="alpha/beta hydrolase"/>
    <property type="match status" value="1"/>
</dbReference>
<dbReference type="Proteomes" id="UP000677054">
    <property type="component" value="Unassembled WGS sequence"/>
</dbReference>
<keyword evidence="5" id="KW-0732">Signal</keyword>
<evidence type="ECO:0000256" key="5">
    <source>
        <dbReference type="RuleBase" id="RU361156"/>
    </source>
</evidence>
<dbReference type="PANTHER" id="PTHR11802">
    <property type="entry name" value="SERINE PROTEASE FAMILY S10 SERINE CARBOXYPEPTIDASE"/>
    <property type="match status" value="1"/>
</dbReference>
<dbReference type="GO" id="GO:0004185">
    <property type="term" value="F:serine-type carboxypeptidase activity"/>
    <property type="evidence" value="ECO:0007669"/>
    <property type="project" value="UniProtKB-UniRule"/>
</dbReference>
<keyword evidence="4 5" id="KW-0378">Hydrolase</keyword>
<dbReference type="EC" id="3.4.16.-" evidence="5"/>
<dbReference type="OrthoDB" id="1022205at2759"/>
<evidence type="ECO:0000256" key="4">
    <source>
        <dbReference type="ARBA" id="ARBA00022801"/>
    </source>
</evidence>
<dbReference type="PANTHER" id="PTHR11802:SF201">
    <property type="entry name" value="CARBOXYPEPTIDASE"/>
    <property type="match status" value="1"/>
</dbReference>
<dbReference type="FunFam" id="3.40.50.1820:FF:000335">
    <property type="entry name" value="Carboxypeptidase"/>
    <property type="match status" value="1"/>
</dbReference>
<comment type="similarity">
    <text evidence="1 5">Belongs to the peptidase S10 family.</text>
</comment>
<keyword evidence="2 5" id="KW-0121">Carboxypeptidase</keyword>
<keyword evidence="7" id="KW-1185">Reference proteome</keyword>
<evidence type="ECO:0000256" key="2">
    <source>
        <dbReference type="ARBA" id="ARBA00022645"/>
    </source>
</evidence>
<accession>A0A7R8X778</accession>
<dbReference type="Pfam" id="PF00450">
    <property type="entry name" value="Peptidase_S10"/>
    <property type="match status" value="1"/>
</dbReference>
<dbReference type="GO" id="GO:0031647">
    <property type="term" value="P:regulation of protein stability"/>
    <property type="evidence" value="ECO:0007669"/>
    <property type="project" value="UniProtKB-ARBA"/>
</dbReference>
<name>A0A7R8X778_9CRUS</name>
<organism evidence="6">
    <name type="scientific">Darwinula stevensoni</name>
    <dbReference type="NCBI Taxonomy" id="69355"/>
    <lineage>
        <taxon>Eukaryota</taxon>
        <taxon>Metazoa</taxon>
        <taxon>Ecdysozoa</taxon>
        <taxon>Arthropoda</taxon>
        <taxon>Crustacea</taxon>
        <taxon>Oligostraca</taxon>
        <taxon>Ostracoda</taxon>
        <taxon>Podocopa</taxon>
        <taxon>Podocopida</taxon>
        <taxon>Darwinulocopina</taxon>
        <taxon>Darwinuloidea</taxon>
        <taxon>Darwinulidae</taxon>
        <taxon>Darwinula</taxon>
    </lineage>
</organism>
<dbReference type="GO" id="GO:0006508">
    <property type="term" value="P:proteolysis"/>
    <property type="evidence" value="ECO:0007669"/>
    <property type="project" value="UniProtKB-KW"/>
</dbReference>
<evidence type="ECO:0000313" key="6">
    <source>
        <dbReference type="EMBL" id="CAD7240965.1"/>
    </source>
</evidence>
<protein>
    <recommendedName>
        <fullName evidence="5">Carboxypeptidase</fullName>
        <ecNumber evidence="5">3.4.16.-</ecNumber>
    </recommendedName>
</protein>
<dbReference type="InterPro" id="IPR033124">
    <property type="entry name" value="Ser_caboxypep_his_AS"/>
</dbReference>
<dbReference type="GO" id="GO:1904715">
    <property type="term" value="P:negative regulation of chaperone-mediated autophagy"/>
    <property type="evidence" value="ECO:0007669"/>
    <property type="project" value="UniProtKB-ARBA"/>
</dbReference>
<feature type="chain" id="PRO_5036509471" description="Carboxypeptidase" evidence="5">
    <location>
        <begin position="23"/>
        <end position="472"/>
    </location>
</feature>
<dbReference type="EMBL" id="CAJPEV010000079">
    <property type="protein sequence ID" value="CAG0880220.1"/>
    <property type="molecule type" value="Genomic_DNA"/>
</dbReference>
<evidence type="ECO:0000256" key="1">
    <source>
        <dbReference type="ARBA" id="ARBA00009431"/>
    </source>
</evidence>
<evidence type="ECO:0000313" key="7">
    <source>
        <dbReference type="Proteomes" id="UP000677054"/>
    </source>
</evidence>
<dbReference type="PROSITE" id="PS00131">
    <property type="entry name" value="CARBOXYPEPT_SER_SER"/>
    <property type="match status" value="1"/>
</dbReference>
<gene>
    <name evidence="6" type="ORF">DSTB1V02_LOCUS967</name>
</gene>
<sequence length="472" mass="52706">MKKRNFTLLVMSILGILAMARSQGPGESDLVTNLPGLKDPIRFRHYSGYLNGGSGKNLHYWFVESEKNPEKDPLLLWLNGGPGCSSMEGMLAELGPFQVTNDGKSINLNPYSWNKIANVIFLESPVGVGFSYSDDGNVVTDDDKVSLQNFLALQDFFHKFPQFKKNDFYVTGESYAGIYVPTLSERIISSNTSSNFKGFAIGNGLLSYASNSESLIFFAYYHGLIGDGVWDALQTHCCQGVPTKESCNFTVGDNVCQKAVETVNHIIGDIGLNIYNLYSDCSDSSRQGSALKYGIDLTNLLLPFLKLVGKEKTDSLLMAGKYHQHASPPCISDDALLKYLNGKDVRAALHISPKVKKWDICSQDILLSYGRVYETMEPQFHRLLKHYRGLVYNGDIDMACNFLGDEWFVNSLNLQVTNPRKPWYFNNQVAGFVKRFHNLDLLTIKGAGHMVPEDKPGQAFKMIASFLYGKNY</sequence>
<dbReference type="AlphaFoldDB" id="A0A7R8X778"/>
<keyword evidence="3 5" id="KW-0645">Protease</keyword>
<reference evidence="6" key="1">
    <citation type="submission" date="2020-11" db="EMBL/GenBank/DDBJ databases">
        <authorList>
            <person name="Tran Van P."/>
        </authorList>
    </citation>
    <scope>NUCLEOTIDE SEQUENCE</scope>
</reference>
<dbReference type="InterPro" id="IPR001563">
    <property type="entry name" value="Peptidase_S10"/>
</dbReference>
<dbReference type="EMBL" id="LR899596">
    <property type="protein sequence ID" value="CAD7240965.1"/>
    <property type="molecule type" value="Genomic_DNA"/>
</dbReference>
<dbReference type="PROSITE" id="PS00560">
    <property type="entry name" value="CARBOXYPEPT_SER_HIS"/>
    <property type="match status" value="1"/>
</dbReference>
<proteinExistence type="inferred from homology"/>
<dbReference type="InterPro" id="IPR018202">
    <property type="entry name" value="Ser_caboxypep_ser_AS"/>
</dbReference>
<dbReference type="InterPro" id="IPR029058">
    <property type="entry name" value="AB_hydrolase_fold"/>
</dbReference>
<dbReference type="PRINTS" id="PR00724">
    <property type="entry name" value="CRBOXYPTASEC"/>
</dbReference>
<feature type="signal peptide" evidence="5">
    <location>
        <begin position="1"/>
        <end position="22"/>
    </location>
</feature>
<evidence type="ECO:0000256" key="3">
    <source>
        <dbReference type="ARBA" id="ARBA00022670"/>
    </source>
</evidence>